<feature type="signal peptide" evidence="1">
    <location>
        <begin position="1"/>
        <end position="21"/>
    </location>
</feature>
<dbReference type="RefSeq" id="WP_282002953.1">
    <property type="nucleotide sequence ID" value="NZ_AP027151.1"/>
</dbReference>
<evidence type="ECO:0000256" key="1">
    <source>
        <dbReference type="SAM" id="SignalP"/>
    </source>
</evidence>
<reference evidence="2 3" key="1">
    <citation type="submission" date="2022-12" db="EMBL/GenBank/DDBJ databases">
        <title>Polyphasic characterization of Geotalea uranireducens NIT-SL11 newly isolated from a complex of sewage sludge and microbially reduced graphene oxide.</title>
        <authorList>
            <person name="Xie L."/>
            <person name="Yoshida N."/>
            <person name="Meng L."/>
        </authorList>
    </citation>
    <scope>NUCLEOTIDE SEQUENCE [LARGE SCALE GENOMIC DNA]</scope>
    <source>
        <strain evidence="2 3">NIT-SL11</strain>
    </source>
</reference>
<feature type="chain" id="PRO_5045158214" description="Quinol oxidase" evidence="1">
    <location>
        <begin position="22"/>
        <end position="135"/>
    </location>
</feature>
<gene>
    <name evidence="2" type="ORF">GURASL_14000</name>
</gene>
<keyword evidence="1" id="KW-0732">Signal</keyword>
<dbReference type="Gene3D" id="2.60.40.420">
    <property type="entry name" value="Cupredoxins - blue copper proteins"/>
    <property type="match status" value="1"/>
</dbReference>
<evidence type="ECO:0000313" key="2">
    <source>
        <dbReference type="EMBL" id="BDV42477.1"/>
    </source>
</evidence>
<proteinExistence type="predicted"/>
<dbReference type="EMBL" id="AP027151">
    <property type="protein sequence ID" value="BDV42477.1"/>
    <property type="molecule type" value="Genomic_DNA"/>
</dbReference>
<dbReference type="Proteomes" id="UP001317705">
    <property type="component" value="Chromosome"/>
</dbReference>
<evidence type="ECO:0000313" key="3">
    <source>
        <dbReference type="Proteomes" id="UP001317705"/>
    </source>
</evidence>
<keyword evidence="3" id="KW-1185">Reference proteome</keyword>
<dbReference type="InterPro" id="IPR008972">
    <property type="entry name" value="Cupredoxin"/>
</dbReference>
<sequence length="135" mass="15234">MKRNLLLAVLLLICSVVAVPAAEQDEFRAMIDKDGVQRVTVVGGDFYFHPSHIVVKVNVPVELTVTKDTLIVPHDINVHAPEAGIDFKVELSREPQVIRFTPTKTGRYPMYCDKKFLFFPSHREEGMEGVIEVVE</sequence>
<evidence type="ECO:0008006" key="4">
    <source>
        <dbReference type="Google" id="ProtNLM"/>
    </source>
</evidence>
<dbReference type="SUPFAM" id="SSF49503">
    <property type="entry name" value="Cupredoxins"/>
    <property type="match status" value="1"/>
</dbReference>
<accession>A0ABM8EJ13</accession>
<name>A0ABM8EJ13_9BACT</name>
<organism evidence="2 3">
    <name type="scientific">Geotalea uraniireducens</name>
    <dbReference type="NCBI Taxonomy" id="351604"/>
    <lineage>
        <taxon>Bacteria</taxon>
        <taxon>Pseudomonadati</taxon>
        <taxon>Thermodesulfobacteriota</taxon>
        <taxon>Desulfuromonadia</taxon>
        <taxon>Geobacterales</taxon>
        <taxon>Geobacteraceae</taxon>
        <taxon>Geotalea</taxon>
    </lineage>
</organism>
<protein>
    <recommendedName>
        <fullName evidence="4">Quinol oxidase</fullName>
    </recommendedName>
</protein>